<evidence type="ECO:0000313" key="2">
    <source>
        <dbReference type="EMBL" id="ONG56256.1"/>
    </source>
</evidence>
<dbReference type="SUPFAM" id="SSF52540">
    <property type="entry name" value="P-loop containing nucleoside triphosphate hydrolases"/>
    <property type="match status" value="1"/>
</dbReference>
<dbReference type="Gene3D" id="3.40.50.300">
    <property type="entry name" value="P-loop containing nucleotide triphosphate hydrolases"/>
    <property type="match status" value="1"/>
</dbReference>
<gene>
    <name evidence="2" type="ORF">BKE38_06285</name>
</gene>
<proteinExistence type="predicted"/>
<dbReference type="Proteomes" id="UP000188879">
    <property type="component" value="Unassembled WGS sequence"/>
</dbReference>
<evidence type="ECO:0000259" key="1">
    <source>
        <dbReference type="Pfam" id="PF13614"/>
    </source>
</evidence>
<reference evidence="2 3" key="1">
    <citation type="submission" date="2016-10" db="EMBL/GenBank/DDBJ databases">
        <title>Draft Genome sequence of Roseomonas sp. strain M3.</title>
        <authorList>
            <person name="Subhash Y."/>
            <person name="Lee S."/>
        </authorList>
    </citation>
    <scope>NUCLEOTIDE SEQUENCE [LARGE SCALE GENOMIC DNA]</scope>
    <source>
        <strain evidence="2 3">M3</strain>
    </source>
</reference>
<name>A0A1V2H5I2_9PROT</name>
<feature type="domain" description="AAA" evidence="1">
    <location>
        <begin position="100"/>
        <end position="263"/>
    </location>
</feature>
<dbReference type="InterPro" id="IPR027417">
    <property type="entry name" value="P-loop_NTPase"/>
</dbReference>
<dbReference type="OrthoDB" id="9777757at2"/>
<organism evidence="2 3">
    <name type="scientific">Teichococcus deserti</name>
    <dbReference type="NCBI Taxonomy" id="1817963"/>
    <lineage>
        <taxon>Bacteria</taxon>
        <taxon>Pseudomonadati</taxon>
        <taxon>Pseudomonadota</taxon>
        <taxon>Alphaproteobacteria</taxon>
        <taxon>Acetobacterales</taxon>
        <taxon>Roseomonadaceae</taxon>
        <taxon>Roseomonas</taxon>
    </lineage>
</organism>
<dbReference type="InterPro" id="IPR050678">
    <property type="entry name" value="DNA_Partitioning_ATPase"/>
</dbReference>
<comment type="caution">
    <text evidence="2">The sequence shown here is derived from an EMBL/GenBank/DDBJ whole genome shotgun (WGS) entry which is preliminary data.</text>
</comment>
<dbReference type="CDD" id="cd02042">
    <property type="entry name" value="ParAB_family"/>
    <property type="match status" value="1"/>
</dbReference>
<sequence length="384" mass="41484">MDQLDTFRRIAEVLRSAQRTAIEVENAPDKRKRLRSFSVQEAAALIGVTPGQLRRAGGLAPQGGGITPRARMAFEEILEVRRSLNKLPRRDAAQGETLATVVFTNFKGGSAKTTSSVHFAQFLALAGYRVLLVDLDSQASATAQFGLDPASEIGPERCFLAWLKREGKGGALAERLCQKTYWPGIDLLPAGAALAEAEELLAARAAGGTAEKTLYFDELTALLAATGERYDIAVVDTRPDVNMLMTTALHAATGIVVPTRATMTDLASTGEFFAHLAGYTGDFREAFGQGLDFAFSRILVTAFDPTDRSQEALLGLLRERFGEAVLPDAFLHSRIMGTAGFGKETLYEYEPSTDRAAYNRVIASANAVNRAILAKVLQHWGRAA</sequence>
<dbReference type="InterPro" id="IPR025669">
    <property type="entry name" value="AAA_dom"/>
</dbReference>
<protein>
    <submittedName>
        <fullName evidence="2">Chromosome partitioning protein</fullName>
    </submittedName>
</protein>
<dbReference type="PANTHER" id="PTHR13696">
    <property type="entry name" value="P-LOOP CONTAINING NUCLEOSIDE TRIPHOSPHATE HYDROLASE"/>
    <property type="match status" value="1"/>
</dbReference>
<dbReference type="PANTHER" id="PTHR13696:SF52">
    <property type="entry name" value="PARA FAMILY PROTEIN CT_582"/>
    <property type="match status" value="1"/>
</dbReference>
<dbReference type="RefSeq" id="WP_076956528.1">
    <property type="nucleotide sequence ID" value="NZ_MLCO01000046.1"/>
</dbReference>
<keyword evidence="3" id="KW-1185">Reference proteome</keyword>
<accession>A0A1V2H5I2</accession>
<dbReference type="AlphaFoldDB" id="A0A1V2H5I2"/>
<dbReference type="EMBL" id="MLCO01000046">
    <property type="protein sequence ID" value="ONG56256.1"/>
    <property type="molecule type" value="Genomic_DNA"/>
</dbReference>
<evidence type="ECO:0000313" key="3">
    <source>
        <dbReference type="Proteomes" id="UP000188879"/>
    </source>
</evidence>
<dbReference type="Pfam" id="PF13614">
    <property type="entry name" value="AAA_31"/>
    <property type="match status" value="1"/>
</dbReference>